<name>A0A0A1U403_ENTIV</name>
<sequence length="103" mass="12056">MEETKENVSDILRFFEGQVLDNSLKEFKEMMEDSLSLHDVENIIQQGQTQESQSVVDIAKELLDSNLERDDLLREMSVVGQQYVDLKNELNYYKDLLNETPKK</sequence>
<dbReference type="KEGG" id="eiv:EIN_491310"/>
<proteinExistence type="predicted"/>
<dbReference type="EMBL" id="KB206684">
    <property type="protein sequence ID" value="ELP88962.1"/>
    <property type="molecule type" value="Genomic_DNA"/>
</dbReference>
<protein>
    <submittedName>
        <fullName evidence="1">Uncharacterized protein</fullName>
    </submittedName>
</protein>
<dbReference type="GeneID" id="14887999"/>
<organism evidence="1 2">
    <name type="scientific">Entamoeba invadens IP1</name>
    <dbReference type="NCBI Taxonomy" id="370355"/>
    <lineage>
        <taxon>Eukaryota</taxon>
        <taxon>Amoebozoa</taxon>
        <taxon>Evosea</taxon>
        <taxon>Archamoebae</taxon>
        <taxon>Mastigamoebida</taxon>
        <taxon>Entamoebidae</taxon>
        <taxon>Entamoeba</taxon>
    </lineage>
</organism>
<evidence type="ECO:0000313" key="2">
    <source>
        <dbReference type="Proteomes" id="UP000014680"/>
    </source>
</evidence>
<dbReference type="OrthoDB" id="27157at2759"/>
<dbReference type="VEuPathDB" id="AmoebaDB:EIN_491310"/>
<evidence type="ECO:0000313" key="1">
    <source>
        <dbReference type="EMBL" id="ELP88962.1"/>
    </source>
</evidence>
<gene>
    <name evidence="1" type="ORF">EIN_491310</name>
</gene>
<dbReference type="RefSeq" id="XP_004255733.1">
    <property type="nucleotide sequence ID" value="XM_004255685.1"/>
</dbReference>
<dbReference type="AlphaFoldDB" id="A0A0A1U403"/>
<dbReference type="OMA" id="EAHIVGQ"/>
<reference evidence="1 2" key="1">
    <citation type="submission" date="2012-10" db="EMBL/GenBank/DDBJ databases">
        <authorList>
            <person name="Zafar N."/>
            <person name="Inman J."/>
            <person name="Hall N."/>
            <person name="Lorenzi H."/>
            <person name="Caler E."/>
        </authorList>
    </citation>
    <scope>NUCLEOTIDE SEQUENCE [LARGE SCALE GENOMIC DNA]</scope>
    <source>
        <strain evidence="1 2">IP1</strain>
    </source>
</reference>
<accession>A0A0A1U403</accession>
<dbReference type="Proteomes" id="UP000014680">
    <property type="component" value="Unassembled WGS sequence"/>
</dbReference>
<keyword evidence="2" id="KW-1185">Reference proteome</keyword>